<feature type="domain" description="Nucleotide-diphospho-sugar transferase" evidence="1">
    <location>
        <begin position="46"/>
        <end position="161"/>
    </location>
</feature>
<dbReference type="InterPro" id="IPR005069">
    <property type="entry name" value="Nucl-diP-sugar_transferase"/>
</dbReference>
<accession>A0A812WVB9</accession>
<dbReference type="OrthoDB" id="407024at2759"/>
<evidence type="ECO:0000259" key="1">
    <source>
        <dbReference type="Pfam" id="PF03407"/>
    </source>
</evidence>
<dbReference type="AlphaFoldDB" id="A0A812WVB9"/>
<proteinExistence type="predicted"/>
<gene>
    <name evidence="2" type="ORF">SPIL2461_LOCUS19869</name>
</gene>
<sequence>AEAGKPESSPYHFRLGAELGYAAPILCGMDAQTAVADGGGSNGRASQQRNMEDSNQELGSILQRHAMVHLLLHLGIDVVAFDFDTFLFEDPRHHLETMAGTLQADVLVARHLDADCLNMGLLYVRSSRRTAEWYTRYFSWLHLHPYEREQRGLNSLLNFTSQEVSFRPQVPELVSAAVDDSNEFVSSRGGWLGDWSKLKFFHWVNPAETRSNWPSLKLADIAALYEAALHHETELALHGMSLGKMLGAASGHVAAAKMMRAILSDFIVAERPCVLLILDDLVPTNWPRLPRRMVCAGVTGDVESIIRFLHRIAAVLDTSKPDSFGLLHGAWTNGTQVEVEQLHRQLTEAAQVYNDRRRAAGGLPLHAACVLWRTAATQYWLQCDGIVLFQPGSAADPYRAYGRMLND</sequence>
<protein>
    <recommendedName>
        <fullName evidence="1">Nucleotide-diphospho-sugar transferase domain-containing protein</fullName>
    </recommendedName>
</protein>
<dbReference type="Proteomes" id="UP000649617">
    <property type="component" value="Unassembled WGS sequence"/>
</dbReference>
<keyword evidence="3" id="KW-1185">Reference proteome</keyword>
<name>A0A812WVB9_SYMPI</name>
<feature type="non-terminal residue" evidence="2">
    <location>
        <position position="1"/>
    </location>
</feature>
<comment type="caution">
    <text evidence="2">The sequence shown here is derived from an EMBL/GenBank/DDBJ whole genome shotgun (WGS) entry which is preliminary data.</text>
</comment>
<evidence type="ECO:0000313" key="3">
    <source>
        <dbReference type="Proteomes" id="UP000649617"/>
    </source>
</evidence>
<dbReference type="EMBL" id="CAJNIZ010044903">
    <property type="protein sequence ID" value="CAE7704659.1"/>
    <property type="molecule type" value="Genomic_DNA"/>
</dbReference>
<dbReference type="Pfam" id="PF03407">
    <property type="entry name" value="Nucleotid_trans"/>
    <property type="match status" value="1"/>
</dbReference>
<evidence type="ECO:0000313" key="2">
    <source>
        <dbReference type="EMBL" id="CAE7704659.1"/>
    </source>
</evidence>
<reference evidence="2" key="1">
    <citation type="submission" date="2021-02" db="EMBL/GenBank/DDBJ databases">
        <authorList>
            <person name="Dougan E. K."/>
            <person name="Rhodes N."/>
            <person name="Thang M."/>
            <person name="Chan C."/>
        </authorList>
    </citation>
    <scope>NUCLEOTIDE SEQUENCE</scope>
</reference>
<organism evidence="2 3">
    <name type="scientific">Symbiodinium pilosum</name>
    <name type="common">Dinoflagellate</name>
    <dbReference type="NCBI Taxonomy" id="2952"/>
    <lineage>
        <taxon>Eukaryota</taxon>
        <taxon>Sar</taxon>
        <taxon>Alveolata</taxon>
        <taxon>Dinophyceae</taxon>
        <taxon>Suessiales</taxon>
        <taxon>Symbiodiniaceae</taxon>
        <taxon>Symbiodinium</taxon>
    </lineage>
</organism>